<organism evidence="1 2">
    <name type="scientific">Actinomadura vinacea</name>
    <dbReference type="NCBI Taxonomy" id="115336"/>
    <lineage>
        <taxon>Bacteria</taxon>
        <taxon>Bacillati</taxon>
        <taxon>Actinomycetota</taxon>
        <taxon>Actinomycetes</taxon>
        <taxon>Streptosporangiales</taxon>
        <taxon>Thermomonosporaceae</taxon>
        <taxon>Actinomadura</taxon>
    </lineage>
</organism>
<name>A0ABN3JDB7_9ACTN</name>
<dbReference type="Proteomes" id="UP001501231">
    <property type="component" value="Unassembled WGS sequence"/>
</dbReference>
<sequence length="78" mass="8525">MEPPVTEGGLRGWAVGRVTEADVPDAGLPPLDPARDIKLADLTTPPWVCPPSSPCCWSPRGRKCCFSAPPRRWRSLSR</sequence>
<protein>
    <submittedName>
        <fullName evidence="1">Uncharacterized protein</fullName>
    </submittedName>
</protein>
<evidence type="ECO:0000313" key="1">
    <source>
        <dbReference type="EMBL" id="GAA2427619.1"/>
    </source>
</evidence>
<reference evidence="1 2" key="1">
    <citation type="journal article" date="2019" name="Int. J. Syst. Evol. Microbiol.">
        <title>The Global Catalogue of Microorganisms (GCM) 10K type strain sequencing project: providing services to taxonomists for standard genome sequencing and annotation.</title>
        <authorList>
            <consortium name="The Broad Institute Genomics Platform"/>
            <consortium name="The Broad Institute Genome Sequencing Center for Infectious Disease"/>
            <person name="Wu L."/>
            <person name="Ma J."/>
        </authorList>
    </citation>
    <scope>NUCLEOTIDE SEQUENCE [LARGE SCALE GENOMIC DNA]</scope>
    <source>
        <strain evidence="1 2">JCM 3325</strain>
    </source>
</reference>
<keyword evidence="2" id="KW-1185">Reference proteome</keyword>
<gene>
    <name evidence="1" type="ORF">GCM10010191_45670</name>
</gene>
<comment type="caution">
    <text evidence="1">The sequence shown here is derived from an EMBL/GenBank/DDBJ whole genome shotgun (WGS) entry which is preliminary data.</text>
</comment>
<proteinExistence type="predicted"/>
<evidence type="ECO:0000313" key="2">
    <source>
        <dbReference type="Proteomes" id="UP001501231"/>
    </source>
</evidence>
<accession>A0ABN3JDB7</accession>
<dbReference type="EMBL" id="BAAARW010000016">
    <property type="protein sequence ID" value="GAA2427619.1"/>
    <property type="molecule type" value="Genomic_DNA"/>
</dbReference>